<proteinExistence type="predicted"/>
<keyword evidence="3" id="KW-1185">Reference proteome</keyword>
<feature type="domain" description="Extensin-like C-terminal" evidence="1">
    <location>
        <begin position="57"/>
        <end position="229"/>
    </location>
</feature>
<reference evidence="3" key="1">
    <citation type="journal article" date="2019" name="Int. J. Syst. Evol. Microbiol.">
        <title>The Global Catalogue of Microorganisms (GCM) 10K type strain sequencing project: providing services to taxonomists for standard genome sequencing and annotation.</title>
        <authorList>
            <consortium name="The Broad Institute Genomics Platform"/>
            <consortium name="The Broad Institute Genome Sequencing Center for Infectious Disease"/>
            <person name="Wu L."/>
            <person name="Ma J."/>
        </authorList>
    </citation>
    <scope>NUCLEOTIDE SEQUENCE [LARGE SCALE GENOMIC DNA]</scope>
    <source>
        <strain evidence="3">KCTC 42644</strain>
    </source>
</reference>
<protein>
    <submittedName>
        <fullName evidence="2">Extensin family protein</fullName>
    </submittedName>
</protein>
<evidence type="ECO:0000313" key="3">
    <source>
        <dbReference type="Proteomes" id="UP001595615"/>
    </source>
</evidence>
<dbReference type="Proteomes" id="UP001595615">
    <property type="component" value="Unassembled WGS sequence"/>
</dbReference>
<dbReference type="EMBL" id="JBHRXV010000011">
    <property type="protein sequence ID" value="MFC3713983.1"/>
    <property type="molecule type" value="Genomic_DNA"/>
</dbReference>
<dbReference type="Pfam" id="PF06904">
    <property type="entry name" value="Extensin-like_C"/>
    <property type="match status" value="1"/>
</dbReference>
<sequence length="229" mass="25232">MRALLVLVALLIAGVVFVRHLERTRPQDLPWTPLDLTAPAGAMTAMKLQLLRSDPDMCRDALARAGVDFTPVPNRQDGENCGLTDAVTLDRTRISYVPTPVTTTCPLAAAMVMWERQVAAPAARRRFGQELASVRHYGIYSCRRLYGASSGAFSEHATANAIDLAVFRLADGRRVSVLQDWDDPGAKGAFLRDVHDGGCRLFGTTLGPEYNAAHRDHFHVDMRGWKSCR</sequence>
<accession>A0ABV7XFD2</accession>
<evidence type="ECO:0000259" key="1">
    <source>
        <dbReference type="Pfam" id="PF06904"/>
    </source>
</evidence>
<dbReference type="InterPro" id="IPR009683">
    <property type="entry name" value="Extensin-like_C"/>
</dbReference>
<dbReference type="RefSeq" id="WP_380862995.1">
    <property type="nucleotide sequence ID" value="NZ_JBHRXV010000011.1"/>
</dbReference>
<name>A0ABV7XFD2_9SPHN</name>
<comment type="caution">
    <text evidence="2">The sequence shown here is derived from an EMBL/GenBank/DDBJ whole genome shotgun (WGS) entry which is preliminary data.</text>
</comment>
<organism evidence="2 3">
    <name type="scientific">Sphingoaurantiacus capsulatus</name>
    <dbReference type="NCBI Taxonomy" id="1771310"/>
    <lineage>
        <taxon>Bacteria</taxon>
        <taxon>Pseudomonadati</taxon>
        <taxon>Pseudomonadota</taxon>
        <taxon>Alphaproteobacteria</taxon>
        <taxon>Sphingomonadales</taxon>
        <taxon>Sphingosinicellaceae</taxon>
        <taxon>Sphingoaurantiacus</taxon>
    </lineage>
</organism>
<gene>
    <name evidence="2" type="ORF">ACFOMD_15535</name>
</gene>
<evidence type="ECO:0000313" key="2">
    <source>
        <dbReference type="EMBL" id="MFC3713983.1"/>
    </source>
</evidence>